<dbReference type="InterPro" id="IPR004827">
    <property type="entry name" value="bZIP"/>
</dbReference>
<evidence type="ECO:0000259" key="7">
    <source>
        <dbReference type="PROSITE" id="PS50217"/>
    </source>
</evidence>
<dbReference type="Pfam" id="PF07716">
    <property type="entry name" value="bZIP_2"/>
    <property type="match status" value="1"/>
</dbReference>
<evidence type="ECO:0000256" key="3">
    <source>
        <dbReference type="ARBA" id="ARBA00023125"/>
    </source>
</evidence>
<feature type="compositionally biased region" description="Basic and acidic residues" evidence="6">
    <location>
        <begin position="66"/>
        <end position="90"/>
    </location>
</feature>
<gene>
    <name evidence="8" type="ORF">AKAME5_002792200</name>
</gene>
<dbReference type="EMBL" id="BRZM01003569">
    <property type="protein sequence ID" value="GLD50364.1"/>
    <property type="molecule type" value="Genomic_DNA"/>
</dbReference>
<dbReference type="PANTHER" id="PTHR15284:SF0">
    <property type="entry name" value="GH23983P"/>
    <property type="match status" value="1"/>
</dbReference>
<dbReference type="Gene3D" id="1.20.5.170">
    <property type="match status" value="1"/>
</dbReference>
<dbReference type="PANTHER" id="PTHR15284">
    <property type="entry name" value="NUCLEAR FACTOR INTERLEUKIN-3-REGULATED PROTEIN"/>
    <property type="match status" value="1"/>
</dbReference>
<dbReference type="GO" id="GO:0007623">
    <property type="term" value="P:circadian rhythm"/>
    <property type="evidence" value="ECO:0007669"/>
    <property type="project" value="TreeGrafter"/>
</dbReference>
<evidence type="ECO:0000256" key="2">
    <source>
        <dbReference type="ARBA" id="ARBA00023015"/>
    </source>
</evidence>
<proteinExistence type="inferred from homology"/>
<dbReference type="Proteomes" id="UP001279410">
    <property type="component" value="Unassembled WGS sequence"/>
</dbReference>
<evidence type="ECO:0000256" key="4">
    <source>
        <dbReference type="ARBA" id="ARBA00023163"/>
    </source>
</evidence>
<dbReference type="PROSITE" id="PS00036">
    <property type="entry name" value="BZIP_BASIC"/>
    <property type="match status" value="1"/>
</dbReference>
<feature type="domain" description="BZIP" evidence="7">
    <location>
        <begin position="74"/>
        <end position="124"/>
    </location>
</feature>
<protein>
    <submittedName>
        <fullName evidence="8">Nuclear factor interleukin-3-regulated protein isoform X1</fullName>
    </submittedName>
</protein>
<evidence type="ECO:0000256" key="1">
    <source>
        <dbReference type="ARBA" id="ARBA00006079"/>
    </source>
</evidence>
<dbReference type="SUPFAM" id="SSF57959">
    <property type="entry name" value="Leucine zipper domain"/>
    <property type="match status" value="1"/>
</dbReference>
<dbReference type="GO" id="GO:0003677">
    <property type="term" value="F:DNA binding"/>
    <property type="evidence" value="ECO:0007669"/>
    <property type="project" value="UniProtKB-KW"/>
</dbReference>
<keyword evidence="3" id="KW-0238">DNA-binding</keyword>
<evidence type="ECO:0000313" key="8">
    <source>
        <dbReference type="EMBL" id="GLD50364.1"/>
    </source>
</evidence>
<evidence type="ECO:0000313" key="9">
    <source>
        <dbReference type="Proteomes" id="UP001279410"/>
    </source>
</evidence>
<sequence>MSNPRSPDDAGTGAPCKPSSSVESTEPDADPGLLFPVTRSSVLARRLLRLRTCTGHASPVTRRKREMVPADRKDSTYWDKRRKNNEAAKRSREKRRLNDLMLEGQLLALTEENAQLRAHVLSLQYHTSLSAEKSKVASPWATSTPSVVASTLSLSPRPAHTPPLFQAGYWGANRSPPASILGVRHQETASHSFDAKIPCSSSFKGFNPRGSHDCGTHQGIFPLPGPVVVSPRAALESGGLAEAEMDAQRQVSSSDDVPNSTDDEPSHRASSIRAFLPAPDTPHHTPTLSYTPQNWLVPHLSHSAMCNNFLLPWRSSYLPPPAVYPGLPLYIQERQGPGLGVEADIQRGFKSRFSSAPAGLPQLGMHLSPDGR</sequence>
<dbReference type="InterPro" id="IPR046347">
    <property type="entry name" value="bZIP_sf"/>
</dbReference>
<feature type="compositionally biased region" description="Polar residues" evidence="6">
    <location>
        <begin position="249"/>
        <end position="260"/>
    </location>
</feature>
<keyword evidence="4" id="KW-0804">Transcription</keyword>
<dbReference type="CDD" id="cd14694">
    <property type="entry name" value="bZIP_NFIL3"/>
    <property type="match status" value="1"/>
</dbReference>
<evidence type="ECO:0000256" key="5">
    <source>
        <dbReference type="ARBA" id="ARBA00023242"/>
    </source>
</evidence>
<reference evidence="8" key="1">
    <citation type="submission" date="2022-08" db="EMBL/GenBank/DDBJ databases">
        <title>Genome sequencing of akame (Lates japonicus).</title>
        <authorList>
            <person name="Hashiguchi Y."/>
            <person name="Takahashi H."/>
        </authorList>
    </citation>
    <scope>NUCLEOTIDE SEQUENCE</scope>
    <source>
        <strain evidence="8">Kochi</strain>
    </source>
</reference>
<organism evidence="8 9">
    <name type="scientific">Lates japonicus</name>
    <name type="common">Japanese lates</name>
    <dbReference type="NCBI Taxonomy" id="270547"/>
    <lineage>
        <taxon>Eukaryota</taxon>
        <taxon>Metazoa</taxon>
        <taxon>Chordata</taxon>
        <taxon>Craniata</taxon>
        <taxon>Vertebrata</taxon>
        <taxon>Euteleostomi</taxon>
        <taxon>Actinopterygii</taxon>
        <taxon>Neopterygii</taxon>
        <taxon>Teleostei</taxon>
        <taxon>Neoteleostei</taxon>
        <taxon>Acanthomorphata</taxon>
        <taxon>Carangaria</taxon>
        <taxon>Carangaria incertae sedis</taxon>
        <taxon>Centropomidae</taxon>
        <taxon>Lates</taxon>
    </lineage>
</organism>
<feature type="region of interest" description="Disordered" evidence="6">
    <location>
        <begin position="1"/>
        <end position="33"/>
    </location>
</feature>
<dbReference type="FunFam" id="1.20.5.170:FF:000025">
    <property type="entry name" value="nuclear factor interleukin-3-regulated protein-like"/>
    <property type="match status" value="1"/>
</dbReference>
<keyword evidence="5" id="KW-0539">Nucleus</keyword>
<evidence type="ECO:0000256" key="6">
    <source>
        <dbReference type="SAM" id="MobiDB-lite"/>
    </source>
</evidence>
<comment type="caution">
    <text evidence="8">The sequence shown here is derived from an EMBL/GenBank/DDBJ whole genome shotgun (WGS) entry which is preliminary data.</text>
</comment>
<dbReference type="AlphaFoldDB" id="A0AAD3MAF7"/>
<name>A0AAD3MAF7_LATJO</name>
<accession>A0AAD3MAF7</accession>
<keyword evidence="2" id="KW-0805">Transcription regulation</keyword>
<dbReference type="SMART" id="SM00338">
    <property type="entry name" value="BRLZ"/>
    <property type="match status" value="1"/>
</dbReference>
<dbReference type="GO" id="GO:0005634">
    <property type="term" value="C:nucleus"/>
    <property type="evidence" value="ECO:0007669"/>
    <property type="project" value="TreeGrafter"/>
</dbReference>
<keyword evidence="9" id="KW-1185">Reference proteome</keyword>
<comment type="similarity">
    <text evidence="1">Belongs to the bZIP family. NFIL3 subfamily.</text>
</comment>
<feature type="region of interest" description="Disordered" evidence="6">
    <location>
        <begin position="58"/>
        <end position="92"/>
    </location>
</feature>
<dbReference type="GO" id="GO:0003700">
    <property type="term" value="F:DNA-binding transcription factor activity"/>
    <property type="evidence" value="ECO:0007669"/>
    <property type="project" value="InterPro"/>
</dbReference>
<feature type="region of interest" description="Disordered" evidence="6">
    <location>
        <begin position="243"/>
        <end position="269"/>
    </location>
</feature>
<dbReference type="InterPro" id="IPR047106">
    <property type="entry name" value="NFIL3-like_bZIP"/>
</dbReference>
<dbReference type="InterPro" id="IPR047229">
    <property type="entry name" value="NFIL3-like"/>
</dbReference>
<dbReference type="PROSITE" id="PS50217">
    <property type="entry name" value="BZIP"/>
    <property type="match status" value="1"/>
</dbReference>